<dbReference type="RefSeq" id="XP_056506944.1">
    <property type="nucleotide sequence ID" value="XM_056660446.1"/>
</dbReference>
<dbReference type="InterPro" id="IPR053178">
    <property type="entry name" value="Osmoadaptation_assoc"/>
</dbReference>
<sequence length="460" mass="50827">MPGVPSGRACEGCRRQKKKCDEKQPACSRCIRLNLDCVGSGQQRFKFKQERGFSHDVKRSGRALSHKASPMPTSNIVAVGPSTCPSNNLTLLTNAFVGSIKRSTDLRYNLWWSFGMFLEEVPRRLGSNEALDRAVDAVTSAHANFCARRTMSVNTLSKYSRALVALRNCLDDSGTAQSSNTLCAVMILLVCQIFLGPNGTGWTGHAEGAAHILRARKDFGPRDEFEGKLFLSLRGSVLFEGIFNHKISLSTEEWESLVQNDLDSERPEGQMLKYLARAPGLMQRGRDILQYRGDPTDLHAETWAVYEKCKELLAVMSADATASEAAAPGPGPETLLSRILRAHYQRMYGIGLAIVLFFNCMLGALDSANSIVMADAAYFAHEVLVQAQSAARYRPVGAGYLMACLPAAWAATADPELRILLEAELRNYQEDFHRLPLAGQRAELEWTGRHLRLGRSCYES</sequence>
<dbReference type="GO" id="GO:0003677">
    <property type="term" value="F:DNA binding"/>
    <property type="evidence" value="ECO:0007669"/>
    <property type="project" value="UniProtKB-KW"/>
</dbReference>
<dbReference type="Pfam" id="PF00172">
    <property type="entry name" value="Zn_clus"/>
    <property type="match status" value="1"/>
</dbReference>
<dbReference type="EMBL" id="JAPMSZ010000012">
    <property type="protein sequence ID" value="KAJ5081657.1"/>
    <property type="molecule type" value="Genomic_DNA"/>
</dbReference>
<dbReference type="PROSITE" id="PS50048">
    <property type="entry name" value="ZN2_CY6_FUNGAL_2"/>
    <property type="match status" value="1"/>
</dbReference>
<keyword evidence="4" id="KW-0539">Nucleus</keyword>
<reference evidence="6" key="1">
    <citation type="submission" date="2022-11" db="EMBL/GenBank/DDBJ databases">
        <authorList>
            <person name="Petersen C."/>
        </authorList>
    </citation>
    <scope>NUCLEOTIDE SEQUENCE</scope>
    <source>
        <strain evidence="6">IBT 34128</strain>
    </source>
</reference>
<keyword evidence="3" id="KW-0804">Transcription</keyword>
<dbReference type="SUPFAM" id="SSF57701">
    <property type="entry name" value="Zn2/Cys6 DNA-binding domain"/>
    <property type="match status" value="1"/>
</dbReference>
<evidence type="ECO:0000256" key="3">
    <source>
        <dbReference type="ARBA" id="ARBA00023163"/>
    </source>
</evidence>
<dbReference type="Proteomes" id="UP001141434">
    <property type="component" value="Unassembled WGS sequence"/>
</dbReference>
<feature type="domain" description="Zn(2)-C6 fungal-type" evidence="5">
    <location>
        <begin position="9"/>
        <end position="38"/>
    </location>
</feature>
<proteinExistence type="predicted"/>
<organism evidence="6 7">
    <name type="scientific">Penicillium alfredii</name>
    <dbReference type="NCBI Taxonomy" id="1506179"/>
    <lineage>
        <taxon>Eukaryota</taxon>
        <taxon>Fungi</taxon>
        <taxon>Dikarya</taxon>
        <taxon>Ascomycota</taxon>
        <taxon>Pezizomycotina</taxon>
        <taxon>Eurotiomycetes</taxon>
        <taxon>Eurotiomycetidae</taxon>
        <taxon>Eurotiales</taxon>
        <taxon>Aspergillaceae</taxon>
        <taxon>Penicillium</taxon>
    </lineage>
</organism>
<comment type="caution">
    <text evidence="6">The sequence shown here is derived from an EMBL/GenBank/DDBJ whole genome shotgun (WGS) entry which is preliminary data.</text>
</comment>
<keyword evidence="1" id="KW-0805">Transcription regulation</keyword>
<keyword evidence="2" id="KW-0238">DNA-binding</keyword>
<name>A0A9W9EGZ5_9EURO</name>
<dbReference type="GeneID" id="81399615"/>
<dbReference type="PROSITE" id="PS00463">
    <property type="entry name" value="ZN2_CY6_FUNGAL_1"/>
    <property type="match status" value="1"/>
</dbReference>
<dbReference type="GO" id="GO:0008270">
    <property type="term" value="F:zinc ion binding"/>
    <property type="evidence" value="ECO:0007669"/>
    <property type="project" value="InterPro"/>
</dbReference>
<keyword evidence="7" id="KW-1185">Reference proteome</keyword>
<reference evidence="6" key="2">
    <citation type="journal article" date="2023" name="IMA Fungus">
        <title>Comparative genomic study of the Penicillium genus elucidates a diverse pangenome and 15 lateral gene transfer events.</title>
        <authorList>
            <person name="Petersen C."/>
            <person name="Sorensen T."/>
            <person name="Nielsen M.R."/>
            <person name="Sondergaard T.E."/>
            <person name="Sorensen J.L."/>
            <person name="Fitzpatrick D.A."/>
            <person name="Frisvad J.C."/>
            <person name="Nielsen K.L."/>
        </authorList>
    </citation>
    <scope>NUCLEOTIDE SEQUENCE</scope>
    <source>
        <strain evidence="6">IBT 34128</strain>
    </source>
</reference>
<evidence type="ECO:0000313" key="6">
    <source>
        <dbReference type="EMBL" id="KAJ5081657.1"/>
    </source>
</evidence>
<dbReference type="CDD" id="cd00067">
    <property type="entry name" value="GAL4"/>
    <property type="match status" value="1"/>
</dbReference>
<evidence type="ECO:0000256" key="4">
    <source>
        <dbReference type="ARBA" id="ARBA00023242"/>
    </source>
</evidence>
<protein>
    <submittedName>
        <fullName evidence="6">Transcriptional regulator family: Fungal Specific TF</fullName>
    </submittedName>
</protein>
<dbReference type="PANTHER" id="PTHR38111:SF11">
    <property type="entry name" value="TRANSCRIPTION FACTOR DOMAIN-CONTAINING PROTEIN-RELATED"/>
    <property type="match status" value="1"/>
</dbReference>
<evidence type="ECO:0000259" key="5">
    <source>
        <dbReference type="PROSITE" id="PS50048"/>
    </source>
</evidence>
<dbReference type="SMART" id="SM00066">
    <property type="entry name" value="GAL4"/>
    <property type="match status" value="1"/>
</dbReference>
<dbReference type="AlphaFoldDB" id="A0A9W9EGZ5"/>
<evidence type="ECO:0000313" key="7">
    <source>
        <dbReference type="Proteomes" id="UP001141434"/>
    </source>
</evidence>
<dbReference type="GO" id="GO:0000981">
    <property type="term" value="F:DNA-binding transcription factor activity, RNA polymerase II-specific"/>
    <property type="evidence" value="ECO:0007669"/>
    <property type="project" value="InterPro"/>
</dbReference>
<evidence type="ECO:0000256" key="2">
    <source>
        <dbReference type="ARBA" id="ARBA00023125"/>
    </source>
</evidence>
<accession>A0A9W9EGZ5</accession>
<dbReference type="Gene3D" id="4.10.240.10">
    <property type="entry name" value="Zn(2)-C6 fungal-type DNA-binding domain"/>
    <property type="match status" value="1"/>
</dbReference>
<dbReference type="PANTHER" id="PTHR38111">
    <property type="entry name" value="ZN(2)-C6 FUNGAL-TYPE DOMAIN-CONTAINING PROTEIN-RELATED"/>
    <property type="match status" value="1"/>
</dbReference>
<dbReference type="OrthoDB" id="4314040at2759"/>
<evidence type="ECO:0000256" key="1">
    <source>
        <dbReference type="ARBA" id="ARBA00023015"/>
    </source>
</evidence>
<dbReference type="InterPro" id="IPR036864">
    <property type="entry name" value="Zn2-C6_fun-type_DNA-bd_sf"/>
</dbReference>
<gene>
    <name evidence="6" type="ORF">NUU61_009921</name>
</gene>
<dbReference type="InterPro" id="IPR001138">
    <property type="entry name" value="Zn2Cys6_DnaBD"/>
</dbReference>